<feature type="transmembrane region" description="Helical" evidence="8">
    <location>
        <begin position="136"/>
        <end position="155"/>
    </location>
</feature>
<feature type="transmembrane region" description="Helical" evidence="8">
    <location>
        <begin position="7"/>
        <end position="29"/>
    </location>
</feature>
<feature type="transmembrane region" description="Helical" evidence="8">
    <location>
        <begin position="347"/>
        <end position="366"/>
    </location>
</feature>
<dbReference type="RefSeq" id="WP_139868417.1">
    <property type="nucleotide sequence ID" value="NZ_CP040949.1"/>
</dbReference>
<evidence type="ECO:0000259" key="9">
    <source>
        <dbReference type="Pfam" id="PF13231"/>
    </source>
</evidence>
<evidence type="ECO:0000256" key="4">
    <source>
        <dbReference type="ARBA" id="ARBA00022679"/>
    </source>
</evidence>
<evidence type="ECO:0000256" key="1">
    <source>
        <dbReference type="ARBA" id="ARBA00004651"/>
    </source>
</evidence>
<feature type="domain" description="Glycosyltransferase RgtA/B/C/D-like" evidence="9">
    <location>
        <begin position="61"/>
        <end position="214"/>
    </location>
</feature>
<feature type="transmembrane region" description="Helical" evidence="8">
    <location>
        <begin position="378"/>
        <end position="399"/>
    </location>
</feature>
<dbReference type="GO" id="GO:0009103">
    <property type="term" value="P:lipopolysaccharide biosynthetic process"/>
    <property type="evidence" value="ECO:0007669"/>
    <property type="project" value="UniProtKB-ARBA"/>
</dbReference>
<dbReference type="Pfam" id="PF13231">
    <property type="entry name" value="PMT_2"/>
    <property type="match status" value="1"/>
</dbReference>
<dbReference type="GO" id="GO:0016763">
    <property type="term" value="F:pentosyltransferase activity"/>
    <property type="evidence" value="ECO:0007669"/>
    <property type="project" value="TreeGrafter"/>
</dbReference>
<feature type="transmembrane region" description="Helical" evidence="8">
    <location>
        <begin position="261"/>
        <end position="282"/>
    </location>
</feature>
<sequence length="539" mass="61535">MFKKNHFNAFVILVTTLYLSFALYGLHFYPIDETRYMSVAWDMWLRGDYLVPHLNGLPYSHKPPLLFWLINLGWHLFGVNDWWPRTIPFFFSLASIFLVKKIADKLWDKSKNIGYISTLLLLASSVWAVFSVVLMFDMMLTFFTCLGIFGIVISLKEKNKNGFIFLALAFGGGLLAKGPTIILQILPLALLAPWWIKQKNIQWKSWYISFAIAFLVGVGILLSWAIPAGISGGNQYQHDIFWGQTANRMVNSFAHHRPQWWYLEIAPFILFPLLFIPVFWRAAIQSSAKSLDEGFKFALAWFLPVFVIFSLISGKQIQYLLPIYPALSFLIASRYDDIKKITSYDNLAITLILIASGGALYYLMTFHSVNIEVPWVKFIPIQTPFLPIVIGLILLAWSAKDRFLFLWKLVITNIVVIFMIFVGVIDHSGNAYDLRAISRELKNLETQEISLAYLGKYAGQFDFSGKLTKPLQSLSNSELLDWANSNPKGAAVVTFGHEPDFEKMKVSYHTFYRGGYIAILSSSDINRICKPQPNLCVTN</sequence>
<dbReference type="PANTHER" id="PTHR33908">
    <property type="entry name" value="MANNOSYLTRANSFERASE YKCB-RELATED"/>
    <property type="match status" value="1"/>
</dbReference>
<feature type="transmembrane region" description="Helical" evidence="8">
    <location>
        <begin position="112"/>
        <end position="130"/>
    </location>
</feature>
<keyword evidence="2" id="KW-1003">Cell membrane</keyword>
<dbReference type="EMBL" id="CP040953">
    <property type="protein sequence ID" value="QDC41530.1"/>
    <property type="molecule type" value="Genomic_DNA"/>
</dbReference>
<feature type="transmembrane region" description="Helical" evidence="8">
    <location>
        <begin position="206"/>
        <end position="226"/>
    </location>
</feature>
<dbReference type="InterPro" id="IPR038731">
    <property type="entry name" value="RgtA/B/C-like"/>
</dbReference>
<keyword evidence="6 8" id="KW-1133">Transmembrane helix</keyword>
<name>A0AAX1F0I4_9PROT</name>
<keyword evidence="7 8" id="KW-0472">Membrane</keyword>
<dbReference type="KEGG" id="muv:FIT94_05680"/>
<reference evidence="10 11" key="1">
    <citation type="journal article" date="2019" name="ISME J.">
        <title>Evolution in action: habitat transition from sediment to the pelagial leads to genome streamlining in Methylophilaceae.</title>
        <authorList>
            <person name="Salcher M."/>
            <person name="Schaefle D."/>
            <person name="Kaspar M."/>
            <person name="Neuenschwander S.M."/>
            <person name="Ghai R."/>
        </authorList>
    </citation>
    <scope>NUCLEOTIDE SEQUENCE [LARGE SCALE GENOMIC DNA]</scope>
    <source>
        <strain evidence="10 11">MMS-RVI-51</strain>
    </source>
</reference>
<feature type="transmembrane region" description="Helical" evidence="8">
    <location>
        <begin position="294"/>
        <end position="312"/>
    </location>
</feature>
<feature type="transmembrane region" description="Helical" evidence="8">
    <location>
        <begin position="82"/>
        <end position="100"/>
    </location>
</feature>
<comment type="subcellular location">
    <subcellularLocation>
        <location evidence="1">Cell membrane</location>
        <topology evidence="1">Multi-pass membrane protein</topology>
    </subcellularLocation>
</comment>
<keyword evidence="4" id="KW-0808">Transferase</keyword>
<dbReference type="GeneID" id="66285378"/>
<accession>A0AAX1F0I4</accession>
<dbReference type="GO" id="GO:0005886">
    <property type="term" value="C:plasma membrane"/>
    <property type="evidence" value="ECO:0007669"/>
    <property type="project" value="UniProtKB-SubCell"/>
</dbReference>
<evidence type="ECO:0000256" key="8">
    <source>
        <dbReference type="SAM" id="Phobius"/>
    </source>
</evidence>
<evidence type="ECO:0000256" key="6">
    <source>
        <dbReference type="ARBA" id="ARBA00022989"/>
    </source>
</evidence>
<keyword evidence="3" id="KW-0328">Glycosyltransferase</keyword>
<evidence type="ECO:0000256" key="5">
    <source>
        <dbReference type="ARBA" id="ARBA00022692"/>
    </source>
</evidence>
<organism evidence="10 11">
    <name type="scientific">Candidatus Methylopumilus universalis</name>
    <dbReference type="NCBI Taxonomy" id="2588536"/>
    <lineage>
        <taxon>Bacteria</taxon>
        <taxon>Pseudomonadati</taxon>
        <taxon>Pseudomonadota</taxon>
        <taxon>Betaproteobacteria</taxon>
        <taxon>Nitrosomonadales</taxon>
        <taxon>Methylophilaceae</taxon>
        <taxon>Candidatus Methylopumilus</taxon>
    </lineage>
</organism>
<evidence type="ECO:0000256" key="7">
    <source>
        <dbReference type="ARBA" id="ARBA00023136"/>
    </source>
</evidence>
<dbReference type="PANTHER" id="PTHR33908:SF11">
    <property type="entry name" value="MEMBRANE PROTEIN"/>
    <property type="match status" value="1"/>
</dbReference>
<dbReference type="Proteomes" id="UP000314901">
    <property type="component" value="Chromosome"/>
</dbReference>
<feature type="transmembrane region" description="Helical" evidence="8">
    <location>
        <begin position="405"/>
        <end position="425"/>
    </location>
</feature>
<keyword evidence="5 8" id="KW-0812">Transmembrane</keyword>
<proteinExistence type="predicted"/>
<evidence type="ECO:0000256" key="2">
    <source>
        <dbReference type="ARBA" id="ARBA00022475"/>
    </source>
</evidence>
<evidence type="ECO:0000313" key="11">
    <source>
        <dbReference type="Proteomes" id="UP000314901"/>
    </source>
</evidence>
<evidence type="ECO:0000313" key="10">
    <source>
        <dbReference type="EMBL" id="QDC41530.1"/>
    </source>
</evidence>
<evidence type="ECO:0000256" key="3">
    <source>
        <dbReference type="ARBA" id="ARBA00022676"/>
    </source>
</evidence>
<protein>
    <submittedName>
        <fullName evidence="10">Glycosyltransferase family 39 protein</fullName>
    </submittedName>
</protein>
<dbReference type="AlphaFoldDB" id="A0AAX1F0I4"/>
<gene>
    <name evidence="10" type="ORF">FIT94_05680</name>
</gene>
<feature type="transmembrane region" description="Helical" evidence="8">
    <location>
        <begin position="162"/>
        <end position="186"/>
    </location>
</feature>
<dbReference type="InterPro" id="IPR050297">
    <property type="entry name" value="LipidA_mod_glycosyltrf_83"/>
</dbReference>